<feature type="transmembrane region" description="Helical" evidence="1">
    <location>
        <begin position="23"/>
        <end position="41"/>
    </location>
</feature>
<accession>A8SJ06</accession>
<gene>
    <name evidence="2" type="ORF">PEPMIC_00420</name>
</gene>
<comment type="caution">
    <text evidence="2">The sequence shown here is derived from an EMBL/GenBank/DDBJ whole genome shotgun (WGS) entry which is preliminary data.</text>
</comment>
<evidence type="ECO:0000313" key="3">
    <source>
        <dbReference type="Proteomes" id="UP000003162"/>
    </source>
</evidence>
<keyword evidence="1" id="KW-0472">Membrane</keyword>
<dbReference type="NCBIfam" id="TIGR01167">
    <property type="entry name" value="LPXTG_anchor"/>
    <property type="match status" value="1"/>
</dbReference>
<organism evidence="2 3">
    <name type="scientific">Parvimonas micra ATCC 33270</name>
    <dbReference type="NCBI Taxonomy" id="411465"/>
    <lineage>
        <taxon>Bacteria</taxon>
        <taxon>Bacillati</taxon>
        <taxon>Bacillota</taxon>
        <taxon>Tissierellia</taxon>
        <taxon>Tissierellales</taxon>
        <taxon>Peptoniphilaceae</taxon>
        <taxon>Parvimonas</taxon>
    </lineage>
</organism>
<name>A8SJ06_9FIRM</name>
<dbReference type="HOGENOM" id="CLU_3186868_0_0_9"/>
<protein>
    <submittedName>
        <fullName evidence="2">LPXTG-motif cell wall anchor domain protein</fullName>
    </submittedName>
</protein>
<evidence type="ECO:0000313" key="2">
    <source>
        <dbReference type="EMBL" id="EDP24567.1"/>
    </source>
</evidence>
<dbReference type="AlphaFoldDB" id="A8SJ06"/>
<reference evidence="2 3" key="1">
    <citation type="submission" date="2007-09" db="EMBL/GenBank/DDBJ databases">
        <title>Draft genome sequence of Peptostreptococcus micros (ATCC 33270).</title>
        <authorList>
            <person name="Sudarsanam P."/>
            <person name="Ley R."/>
            <person name="Guruge J."/>
            <person name="Turnbaugh P.J."/>
            <person name="Mahowald M."/>
            <person name="Liep D."/>
            <person name="Gordon J."/>
        </authorList>
    </citation>
    <scope>NUCLEOTIDE SEQUENCE [LARGE SCALE GENOMIC DNA]</scope>
    <source>
        <strain evidence="2 3">ATCC 33270</strain>
    </source>
</reference>
<dbReference type="Proteomes" id="UP000003162">
    <property type="component" value="Unassembled WGS sequence"/>
</dbReference>
<keyword evidence="1" id="KW-0812">Transmembrane</keyword>
<dbReference type="EMBL" id="ABEE02000015">
    <property type="protein sequence ID" value="EDP24567.1"/>
    <property type="molecule type" value="Genomic_DNA"/>
</dbReference>
<reference evidence="2 3" key="2">
    <citation type="submission" date="2007-09" db="EMBL/GenBank/DDBJ databases">
        <authorList>
            <person name="Fulton L."/>
            <person name="Clifton S."/>
            <person name="Fulton B."/>
            <person name="Xu J."/>
            <person name="Minx P."/>
            <person name="Pepin K.H."/>
            <person name="Johnson M."/>
            <person name="Thiruvilangam P."/>
            <person name="Bhonagiri V."/>
            <person name="Nash W.E."/>
            <person name="Mardis E.R."/>
            <person name="Wilson R.K."/>
        </authorList>
    </citation>
    <scope>NUCLEOTIDE SEQUENCE [LARGE SCALE GENOMIC DNA]</scope>
    <source>
        <strain evidence="2 3">ATCC 33270</strain>
    </source>
</reference>
<evidence type="ECO:0000256" key="1">
    <source>
        <dbReference type="SAM" id="Phobius"/>
    </source>
</evidence>
<proteinExistence type="predicted"/>
<sequence length="46" mass="5208">MEVCMEKFTNLIPLMNVDSSKNLFLIIGLLSLIAIIAVLFIKKKNK</sequence>
<keyword evidence="1" id="KW-1133">Transmembrane helix</keyword>